<dbReference type="AlphaFoldDB" id="A0A0G0T4U1"/>
<dbReference type="PANTHER" id="PTHR33823">
    <property type="entry name" value="RNA POLYMERASE-BINDING TRANSCRIPTION FACTOR DKSA-RELATED"/>
    <property type="match status" value="1"/>
</dbReference>
<reference evidence="2 3" key="1">
    <citation type="journal article" date="2015" name="Nature">
        <title>rRNA introns, odd ribosomes, and small enigmatic genomes across a large radiation of phyla.</title>
        <authorList>
            <person name="Brown C.T."/>
            <person name="Hug L.A."/>
            <person name="Thomas B.C."/>
            <person name="Sharon I."/>
            <person name="Castelle C.J."/>
            <person name="Singh A."/>
            <person name="Wilkins M.J."/>
            <person name="Williams K.H."/>
            <person name="Banfield J.F."/>
        </authorList>
    </citation>
    <scope>NUCLEOTIDE SEQUENCE [LARGE SCALE GENOMIC DNA]</scope>
</reference>
<comment type="caution">
    <text evidence="2">The sequence shown here is derived from an EMBL/GenBank/DDBJ whole genome shotgun (WGS) entry which is preliminary data.</text>
</comment>
<name>A0A0G0T4U1_9BACT</name>
<evidence type="ECO:0000313" key="2">
    <source>
        <dbReference type="EMBL" id="KKR32837.1"/>
    </source>
</evidence>
<feature type="zinc finger region" description="dksA C4-type" evidence="1">
    <location>
        <begin position="82"/>
        <end position="106"/>
    </location>
</feature>
<protein>
    <submittedName>
        <fullName evidence="2">Transcriptional regulator, TraR/DksA family</fullName>
    </submittedName>
</protein>
<evidence type="ECO:0000313" key="3">
    <source>
        <dbReference type="Proteomes" id="UP000034137"/>
    </source>
</evidence>
<dbReference type="PANTHER" id="PTHR33823:SF4">
    <property type="entry name" value="GENERAL STRESS PROTEIN 16O"/>
    <property type="match status" value="1"/>
</dbReference>
<gene>
    <name evidence="2" type="ORF">UT64_C0021G0008</name>
</gene>
<dbReference type="Proteomes" id="UP000034137">
    <property type="component" value="Unassembled WGS sequence"/>
</dbReference>
<dbReference type="InterPro" id="IPR037187">
    <property type="entry name" value="DnaK_N"/>
</dbReference>
<organism evidence="2 3">
    <name type="scientific">Candidatus Falkowbacteria bacterium GW2011_GWF2_39_8</name>
    <dbReference type="NCBI Taxonomy" id="1618642"/>
    <lineage>
        <taxon>Bacteria</taxon>
        <taxon>Candidatus Falkowiibacteriota</taxon>
    </lineage>
</organism>
<dbReference type="Gene3D" id="1.20.120.910">
    <property type="entry name" value="DksA, coiled-coil domain"/>
    <property type="match status" value="1"/>
</dbReference>
<dbReference type="PROSITE" id="PS51128">
    <property type="entry name" value="ZF_DKSA_2"/>
    <property type="match status" value="1"/>
</dbReference>
<dbReference type="EMBL" id="LBXO01000021">
    <property type="protein sequence ID" value="KKR32837.1"/>
    <property type="molecule type" value="Genomic_DNA"/>
</dbReference>
<accession>A0A0G0T4U1</accession>
<sequence length="109" mass="12728">MYKEEFLKQMEEKLKVERASIEAEINKLSAPEEAMDNPNAEDLAQDAAEDIIEESLLRVHRDILNRIEDALYRIKDGTYGRCIECGTEISQEDLDREPWVEHCEKCNKK</sequence>
<dbReference type="SUPFAM" id="SSF109635">
    <property type="entry name" value="DnaK suppressor protein DksA, alpha-hairpin domain"/>
    <property type="match status" value="1"/>
</dbReference>
<proteinExistence type="predicted"/>
<evidence type="ECO:0000256" key="1">
    <source>
        <dbReference type="PROSITE-ProRule" id="PRU00510"/>
    </source>
</evidence>